<evidence type="ECO:0000256" key="1">
    <source>
        <dbReference type="ARBA" id="ARBA00001966"/>
    </source>
</evidence>
<dbReference type="Gene3D" id="3.40.50.11890">
    <property type="match status" value="1"/>
</dbReference>
<evidence type="ECO:0000313" key="6">
    <source>
        <dbReference type="EMBL" id="MBR0598070.1"/>
    </source>
</evidence>
<comment type="caution">
    <text evidence="6">The sequence shown here is derived from an EMBL/GenBank/DDBJ whole genome shotgun (WGS) entry which is preliminary data.</text>
</comment>
<sequence>MNDLMQLIRELEEIGENPRPSILKSMKETGKEAVGCFPIYTPEEIVYAAGMLPVGMWGGQIVGRQSDRYLQSFCCSIMKANTEQALIGSYDFLSAVILTTFCDTLKCIVENWKVALPQLCLIPMVYPQNRKIDAGKQFMREELMRVIAELEKVTGREITVKALEESVELYDEYRRTMQEFVDLVPEHQELLSAKRRHLIIKAAYFMDKKIYTEKLKKLIQEIKKMPVEQGKKKKIIITGLISEPQGMLDILTENGMVIVADDLAHESRQFRSIAPKKGDALDRMTERLALQDGCAFLYDEAKSRGSMLIDMVKKYDADGIIFCQLKFCDPEEFDYPIIKKELQLKEIPTLYIEIEQQMDSLEQLRTRIQSFAEMLA</sequence>
<dbReference type="Proteomes" id="UP000675664">
    <property type="component" value="Unassembled WGS sequence"/>
</dbReference>
<dbReference type="GO" id="GO:0051536">
    <property type="term" value="F:iron-sulfur cluster binding"/>
    <property type="evidence" value="ECO:0007669"/>
    <property type="project" value="UniProtKB-KW"/>
</dbReference>
<dbReference type="EMBL" id="JAGSND010000005">
    <property type="protein sequence ID" value="MBR0598070.1"/>
    <property type="molecule type" value="Genomic_DNA"/>
</dbReference>
<comment type="similarity">
    <text evidence="2">Belongs to the FldB/FldC dehydratase alpha/beta subunit family.</text>
</comment>
<gene>
    <name evidence="6" type="ORF">KCX82_09315</name>
</gene>
<dbReference type="PANTHER" id="PTHR30548:SF5">
    <property type="entry name" value="SUBUNIT OF OXYGEN-SENSITIVE 2-HYDROXYISOCAPROYL-COA DEHYDRATASE"/>
    <property type="match status" value="1"/>
</dbReference>
<organism evidence="6 7">
    <name type="scientific">Sinanaerobacter chloroacetimidivorans</name>
    <dbReference type="NCBI Taxonomy" id="2818044"/>
    <lineage>
        <taxon>Bacteria</taxon>
        <taxon>Bacillati</taxon>
        <taxon>Bacillota</taxon>
        <taxon>Clostridia</taxon>
        <taxon>Peptostreptococcales</taxon>
        <taxon>Anaerovoracaceae</taxon>
        <taxon>Sinanaerobacter</taxon>
    </lineage>
</organism>
<dbReference type="Pfam" id="PF06050">
    <property type="entry name" value="HGD-D"/>
    <property type="match status" value="1"/>
</dbReference>
<dbReference type="AlphaFoldDB" id="A0A8J7W369"/>
<reference evidence="6" key="1">
    <citation type="submission" date="2021-04" db="EMBL/GenBank/DDBJ databases">
        <title>Sinoanaerobacter chloroacetimidivorans sp. nov., an obligate anaerobic bacterium isolated from anaerobic sludge.</title>
        <authorList>
            <person name="Bao Y."/>
        </authorList>
    </citation>
    <scope>NUCLEOTIDE SEQUENCE</scope>
    <source>
        <strain evidence="6">BAD-6</strain>
    </source>
</reference>
<evidence type="ECO:0000256" key="3">
    <source>
        <dbReference type="ARBA" id="ARBA00022723"/>
    </source>
</evidence>
<dbReference type="RefSeq" id="WP_227018201.1">
    <property type="nucleotide sequence ID" value="NZ_JAGSND010000005.1"/>
</dbReference>
<dbReference type="GO" id="GO:0046872">
    <property type="term" value="F:metal ion binding"/>
    <property type="evidence" value="ECO:0007669"/>
    <property type="project" value="UniProtKB-KW"/>
</dbReference>
<keyword evidence="4" id="KW-0408">Iron</keyword>
<dbReference type="Gene3D" id="3.40.50.11900">
    <property type="match status" value="1"/>
</dbReference>
<dbReference type="Gene3D" id="1.20.1270.370">
    <property type="match status" value="1"/>
</dbReference>
<protein>
    <submittedName>
        <fullName evidence="6">2-hydroxyacyl-CoA dehydratase</fullName>
    </submittedName>
</protein>
<proteinExistence type="inferred from homology"/>
<evidence type="ECO:0000256" key="5">
    <source>
        <dbReference type="ARBA" id="ARBA00023014"/>
    </source>
</evidence>
<name>A0A8J7W369_9FIRM</name>
<accession>A0A8J7W369</accession>
<comment type="cofactor">
    <cofactor evidence="1">
        <name>[4Fe-4S] cluster</name>
        <dbReference type="ChEBI" id="CHEBI:49883"/>
    </cofactor>
</comment>
<evidence type="ECO:0000256" key="2">
    <source>
        <dbReference type="ARBA" id="ARBA00005806"/>
    </source>
</evidence>
<dbReference type="GO" id="GO:0016836">
    <property type="term" value="F:hydro-lyase activity"/>
    <property type="evidence" value="ECO:0007669"/>
    <property type="project" value="UniProtKB-ARBA"/>
</dbReference>
<dbReference type="InterPro" id="IPR010327">
    <property type="entry name" value="FldB/FldC_alpha/beta"/>
</dbReference>
<evidence type="ECO:0000256" key="4">
    <source>
        <dbReference type="ARBA" id="ARBA00023004"/>
    </source>
</evidence>
<keyword evidence="7" id="KW-1185">Reference proteome</keyword>
<keyword evidence="3" id="KW-0479">Metal-binding</keyword>
<dbReference type="PANTHER" id="PTHR30548">
    <property type="entry name" value="2-HYDROXYGLUTARYL-COA DEHYDRATASE, D-COMPONENT-RELATED"/>
    <property type="match status" value="1"/>
</dbReference>
<keyword evidence="5" id="KW-0411">Iron-sulfur</keyword>
<evidence type="ECO:0000313" key="7">
    <source>
        <dbReference type="Proteomes" id="UP000675664"/>
    </source>
</evidence>
<reference evidence="6" key="2">
    <citation type="submission" date="2021-04" db="EMBL/GenBank/DDBJ databases">
        <authorList>
            <person name="Liu J."/>
        </authorList>
    </citation>
    <scope>NUCLEOTIDE SEQUENCE</scope>
    <source>
        <strain evidence="6">BAD-6</strain>
    </source>
</reference>